<accession>A0ABX8BCV3</accession>
<dbReference type="Proteomes" id="UP000676506">
    <property type="component" value="Chromosome 2"/>
</dbReference>
<keyword evidence="1" id="KW-1133">Transmembrane helix</keyword>
<protein>
    <submittedName>
        <fullName evidence="2">Uncharacterized protein</fullName>
    </submittedName>
</protein>
<sequence>MNMQFWEATFPKAEALAVAGLEPYAFTLLSRWKQALQDGFALPFLDKKTMPAREALEERGFLIIGSVGSLVVGMNHLVIVAVGSVERSDTYWSVNVTPLFPEEFHPPAYPQ</sequence>
<reference evidence="2 3" key="1">
    <citation type="submission" date="2021-03" db="EMBL/GenBank/DDBJ databases">
        <title>Genomic and phenotypic characterization of Chloracidobacterium isolates provides evidence for multiple species.</title>
        <authorList>
            <person name="Saini M.K."/>
            <person name="Costas A.M.G."/>
            <person name="Tank M."/>
            <person name="Bryant D.A."/>
        </authorList>
    </citation>
    <scope>NUCLEOTIDE SEQUENCE [LARGE SCALE GENOMIC DNA]</scope>
    <source>
        <strain evidence="2 3">BV2-C</strain>
    </source>
</reference>
<keyword evidence="1" id="KW-0812">Transmembrane</keyword>
<evidence type="ECO:0000256" key="1">
    <source>
        <dbReference type="SAM" id="Phobius"/>
    </source>
</evidence>
<feature type="transmembrane region" description="Helical" evidence="1">
    <location>
        <begin position="60"/>
        <end position="82"/>
    </location>
</feature>
<keyword evidence="1" id="KW-0472">Membrane</keyword>
<proteinExistence type="predicted"/>
<gene>
    <name evidence="2" type="ORF">J8C06_14500</name>
</gene>
<keyword evidence="3" id="KW-1185">Reference proteome</keyword>
<name>A0ABX8BCV3_9BACT</name>
<evidence type="ECO:0000313" key="2">
    <source>
        <dbReference type="EMBL" id="QUW04247.1"/>
    </source>
</evidence>
<organism evidence="2 3">
    <name type="scientific">Chloracidobacterium validum</name>
    <dbReference type="NCBI Taxonomy" id="2821543"/>
    <lineage>
        <taxon>Bacteria</taxon>
        <taxon>Pseudomonadati</taxon>
        <taxon>Acidobacteriota</taxon>
        <taxon>Terriglobia</taxon>
        <taxon>Terriglobales</taxon>
        <taxon>Acidobacteriaceae</taxon>
        <taxon>Chloracidobacterium</taxon>
    </lineage>
</organism>
<dbReference type="RefSeq" id="WP_211430136.1">
    <property type="nucleotide sequence ID" value="NZ_CP072649.1"/>
</dbReference>
<dbReference type="EMBL" id="CP072649">
    <property type="protein sequence ID" value="QUW04247.1"/>
    <property type="molecule type" value="Genomic_DNA"/>
</dbReference>
<evidence type="ECO:0000313" key="3">
    <source>
        <dbReference type="Proteomes" id="UP000676506"/>
    </source>
</evidence>